<reference evidence="2" key="1">
    <citation type="journal article" date="2022" name="Mol. Ecol. Resour.">
        <title>The genomes of chicory, endive, great burdock and yacon provide insights into Asteraceae palaeo-polyploidization history and plant inulin production.</title>
        <authorList>
            <person name="Fan W."/>
            <person name="Wang S."/>
            <person name="Wang H."/>
            <person name="Wang A."/>
            <person name="Jiang F."/>
            <person name="Liu H."/>
            <person name="Zhao H."/>
            <person name="Xu D."/>
            <person name="Zhang Y."/>
        </authorList>
    </citation>
    <scope>NUCLEOTIDE SEQUENCE [LARGE SCALE GENOMIC DNA]</scope>
    <source>
        <strain evidence="2">cv. Punajuju</strain>
    </source>
</reference>
<gene>
    <name evidence="1" type="ORF">L2E82_28166</name>
</gene>
<accession>A0ACB9CVN7</accession>
<organism evidence="1 2">
    <name type="scientific">Cichorium intybus</name>
    <name type="common">Chicory</name>
    <dbReference type="NCBI Taxonomy" id="13427"/>
    <lineage>
        <taxon>Eukaryota</taxon>
        <taxon>Viridiplantae</taxon>
        <taxon>Streptophyta</taxon>
        <taxon>Embryophyta</taxon>
        <taxon>Tracheophyta</taxon>
        <taxon>Spermatophyta</taxon>
        <taxon>Magnoliopsida</taxon>
        <taxon>eudicotyledons</taxon>
        <taxon>Gunneridae</taxon>
        <taxon>Pentapetalae</taxon>
        <taxon>asterids</taxon>
        <taxon>campanulids</taxon>
        <taxon>Asterales</taxon>
        <taxon>Asteraceae</taxon>
        <taxon>Cichorioideae</taxon>
        <taxon>Cichorieae</taxon>
        <taxon>Cichoriinae</taxon>
        <taxon>Cichorium</taxon>
    </lineage>
</organism>
<comment type="caution">
    <text evidence="1">The sequence shown here is derived from an EMBL/GenBank/DDBJ whole genome shotgun (WGS) entry which is preliminary data.</text>
</comment>
<protein>
    <submittedName>
        <fullName evidence="1">Uncharacterized protein</fullName>
    </submittedName>
</protein>
<sequence>MISSSLGYGACSGSRRNSKISYSNRPEWLPKGLLQRYAAEVCIFFGLAKVSFTLNGPYELITLIASLP</sequence>
<reference evidence="1 2" key="2">
    <citation type="journal article" date="2022" name="Mol. Ecol. Resour.">
        <title>The genomes of chicory, endive, great burdock and yacon provide insights into Asteraceae paleo-polyploidization history and plant inulin production.</title>
        <authorList>
            <person name="Fan W."/>
            <person name="Wang S."/>
            <person name="Wang H."/>
            <person name="Wang A."/>
            <person name="Jiang F."/>
            <person name="Liu H."/>
            <person name="Zhao H."/>
            <person name="Xu D."/>
            <person name="Zhang Y."/>
        </authorList>
    </citation>
    <scope>NUCLEOTIDE SEQUENCE [LARGE SCALE GENOMIC DNA]</scope>
    <source>
        <strain evidence="2">cv. Punajuju</strain>
        <tissue evidence="1">Leaves</tissue>
    </source>
</reference>
<evidence type="ECO:0000313" key="2">
    <source>
        <dbReference type="Proteomes" id="UP001055811"/>
    </source>
</evidence>
<keyword evidence="2" id="KW-1185">Reference proteome</keyword>
<name>A0ACB9CVN7_CICIN</name>
<dbReference type="Proteomes" id="UP001055811">
    <property type="component" value="Linkage Group LG05"/>
</dbReference>
<dbReference type="EMBL" id="CM042013">
    <property type="protein sequence ID" value="KAI3738147.1"/>
    <property type="molecule type" value="Genomic_DNA"/>
</dbReference>
<evidence type="ECO:0000313" key="1">
    <source>
        <dbReference type="EMBL" id="KAI3738147.1"/>
    </source>
</evidence>
<proteinExistence type="predicted"/>